<dbReference type="PROSITE" id="PS50975">
    <property type="entry name" value="ATP_GRASP"/>
    <property type="match status" value="1"/>
</dbReference>
<evidence type="ECO:0000259" key="2">
    <source>
        <dbReference type="PROSITE" id="PS50975"/>
    </source>
</evidence>
<gene>
    <name evidence="3" type="ORF">POF50_000645</name>
</gene>
<dbReference type="GO" id="GO:0046872">
    <property type="term" value="F:metal ion binding"/>
    <property type="evidence" value="ECO:0007669"/>
    <property type="project" value="InterPro"/>
</dbReference>
<dbReference type="RefSeq" id="WP_271313652.1">
    <property type="nucleotide sequence ID" value="NZ_JABXJJ020000001.1"/>
</dbReference>
<dbReference type="AlphaFoldDB" id="A0AA90KEJ9"/>
<dbReference type="SUPFAM" id="SSF56059">
    <property type="entry name" value="Glutathione synthetase ATP-binding domain-like"/>
    <property type="match status" value="1"/>
</dbReference>
<sequence>MTDAALVLGTFGAEQHWRPEGMARLPGVRDPRAVAWVAAMDELLVLLTRPGDTLATRRPLSGALREVLAHAGITFAHQLLPQGPAGASAEALAAEEPFLTGVAAGHHRLEPFAVLPDTVALAQRMGLAGALPAADVAARVNGKLWSNACVRELGLPGQAYEARGSAEVEGLVERAARVTGAVLVKDPFGVAGQGTLEIGSAATAARLTRHLRRQEEAGCEVRLLVQPRWERRWDFSAHLEIARDGTARVVGVQHLRNQGYRHAVSGPLPAALAAELRGQGYAAVLTAVAERLAGEGWFGPVCVDSMVCADGMLVPVLEVNARQSLGRLNLRLNDVAGRRGLESHLWQEEIALAEGEGIDQVLAALAGEGLLYTGGSEPGVLPLSGGCLTPPRGRLCCAVLCPPGAFDHWAQRVRRCLATARSARTDRVPAR</sequence>
<keyword evidence="1" id="KW-0547">Nucleotide-binding</keyword>
<reference evidence="3" key="1">
    <citation type="submission" date="2023-05" db="EMBL/GenBank/DDBJ databases">
        <title>Streptantibioticus silvisoli sp. nov., acidotolerant actinomycetes 1 from pine litter.</title>
        <authorList>
            <person name="Swiecimska M."/>
            <person name="Golinska P."/>
            <person name="Sangal V."/>
            <person name="Wachnowicz B."/>
            <person name="Goodfellow M."/>
        </authorList>
    </citation>
    <scope>NUCLEOTIDE SEQUENCE</scope>
    <source>
        <strain evidence="3">SL13</strain>
    </source>
</reference>
<accession>A0AA90KEJ9</accession>
<evidence type="ECO:0000256" key="1">
    <source>
        <dbReference type="PROSITE-ProRule" id="PRU00409"/>
    </source>
</evidence>
<dbReference type="GO" id="GO:0005524">
    <property type="term" value="F:ATP binding"/>
    <property type="evidence" value="ECO:0007669"/>
    <property type="project" value="UniProtKB-UniRule"/>
</dbReference>
<protein>
    <recommendedName>
        <fullName evidence="2">ATP-grasp domain-containing protein</fullName>
    </recommendedName>
</protein>
<comment type="caution">
    <text evidence="3">The sequence shown here is derived from an EMBL/GenBank/DDBJ whole genome shotgun (WGS) entry which is preliminary data.</text>
</comment>
<evidence type="ECO:0000313" key="3">
    <source>
        <dbReference type="EMBL" id="MDI5967874.1"/>
    </source>
</evidence>
<dbReference type="InterPro" id="IPR011761">
    <property type="entry name" value="ATP-grasp"/>
</dbReference>
<name>A0AA90KEJ9_9ACTN</name>
<organism evidence="3">
    <name type="scientific">Streptantibioticus silvisoli</name>
    <dbReference type="NCBI Taxonomy" id="2705255"/>
    <lineage>
        <taxon>Bacteria</taxon>
        <taxon>Bacillati</taxon>
        <taxon>Actinomycetota</taxon>
        <taxon>Actinomycetes</taxon>
        <taxon>Kitasatosporales</taxon>
        <taxon>Streptomycetaceae</taxon>
        <taxon>Streptantibioticus</taxon>
    </lineage>
</organism>
<dbReference type="EMBL" id="JABXJJ020000001">
    <property type="protein sequence ID" value="MDI5967874.1"/>
    <property type="molecule type" value="Genomic_DNA"/>
</dbReference>
<proteinExistence type="predicted"/>
<keyword evidence="1" id="KW-0067">ATP-binding</keyword>
<feature type="domain" description="ATP-grasp" evidence="2">
    <location>
        <begin position="147"/>
        <end position="349"/>
    </location>
</feature>